<name>K0PRU5_9HYPH</name>
<sequence length="58" mass="6324">MRSRTTDGGSASATQSPKSPSLLVSQLITLYRTPLIYLLLAKLRRRGQGAACMKMTAR</sequence>
<dbReference type="AlphaFoldDB" id="K0PRU5"/>
<keyword evidence="2" id="KW-0812">Transmembrane</keyword>
<dbReference type="HOGENOM" id="CLU_2976230_0_0_5"/>
<evidence type="ECO:0000256" key="1">
    <source>
        <dbReference type="SAM" id="MobiDB-lite"/>
    </source>
</evidence>
<dbReference type="Proteomes" id="UP000009319">
    <property type="component" value="Unassembled WGS sequence"/>
</dbReference>
<dbReference type="EMBL" id="CANI01000043">
    <property type="protein sequence ID" value="CCM79436.1"/>
    <property type="molecule type" value="Genomic_DNA"/>
</dbReference>
<protein>
    <submittedName>
        <fullName evidence="3">Uncharacterized protein</fullName>
    </submittedName>
</protein>
<gene>
    <name evidence="3" type="ORF">BN77_p10704</name>
</gene>
<feature type="region of interest" description="Disordered" evidence="1">
    <location>
        <begin position="1"/>
        <end position="20"/>
    </location>
</feature>
<keyword evidence="4" id="KW-1185">Reference proteome</keyword>
<comment type="caution">
    <text evidence="3">The sequence shown here is derived from an EMBL/GenBank/DDBJ whole genome shotgun (WGS) entry which is preliminary data.</text>
</comment>
<feature type="transmembrane region" description="Helical" evidence="2">
    <location>
        <begin position="20"/>
        <end position="40"/>
    </location>
</feature>
<evidence type="ECO:0000256" key="2">
    <source>
        <dbReference type="SAM" id="Phobius"/>
    </source>
</evidence>
<accession>K0PRU5</accession>
<reference evidence="3 4" key="1">
    <citation type="journal article" date="2013" name="Genome Announc.">
        <title>Draft Genome Sequence of Rhizobium mesoamericanum STM3625, a Nitrogen-Fixing Symbiont of Mimosa pudica Isolated in French Guiana (South America).</title>
        <authorList>
            <person name="Moulin L."/>
            <person name="Mornico D."/>
            <person name="Melkonian R."/>
            <person name="Klonowska A."/>
        </authorList>
    </citation>
    <scope>NUCLEOTIDE SEQUENCE [LARGE SCALE GENOMIC DNA]</scope>
    <source>
        <strain evidence="3 4">STM3625</strain>
    </source>
</reference>
<evidence type="ECO:0000313" key="3">
    <source>
        <dbReference type="EMBL" id="CCM79436.1"/>
    </source>
</evidence>
<evidence type="ECO:0000313" key="4">
    <source>
        <dbReference type="Proteomes" id="UP000009319"/>
    </source>
</evidence>
<organism evidence="3 4">
    <name type="scientific">Rhizobium mesoamericanum STM3625</name>
    <dbReference type="NCBI Taxonomy" id="1211777"/>
    <lineage>
        <taxon>Bacteria</taxon>
        <taxon>Pseudomonadati</taxon>
        <taxon>Pseudomonadota</taxon>
        <taxon>Alphaproteobacteria</taxon>
        <taxon>Hyphomicrobiales</taxon>
        <taxon>Rhizobiaceae</taxon>
        <taxon>Rhizobium/Agrobacterium group</taxon>
        <taxon>Rhizobium</taxon>
    </lineage>
</organism>
<proteinExistence type="predicted"/>
<keyword evidence="2" id="KW-1133">Transmembrane helix</keyword>
<keyword evidence="2" id="KW-0472">Membrane</keyword>